<dbReference type="InterPro" id="IPR003591">
    <property type="entry name" value="Leu-rich_rpt_typical-subtyp"/>
</dbReference>
<dbReference type="InterPro" id="IPR019502">
    <property type="entry name" value="Peptidase_S68_pidd"/>
</dbReference>
<feature type="compositionally biased region" description="Polar residues" evidence="3">
    <location>
        <begin position="893"/>
        <end position="903"/>
    </location>
</feature>
<feature type="domain" description="Death" evidence="4">
    <location>
        <begin position="781"/>
        <end position="866"/>
    </location>
</feature>
<evidence type="ECO:0000259" key="4">
    <source>
        <dbReference type="PROSITE" id="PS50017"/>
    </source>
</evidence>
<dbReference type="InterPro" id="IPR011029">
    <property type="entry name" value="DEATH-like_dom_sf"/>
</dbReference>
<sequence length="903" mass="99767">MAAALEGQEPEETAAAAEDAARSTEEAVDSRPGAPLRLAGNQLNLDLRPGGCRRLQYLCSQQPSQLPQVEFLRLSTHEDPQLLDDTLAKVPWSLLRLRSLVLKGGQSRGALGACLHGSLTTLPAGLSDLACLAHLDLSFNRLETLPLCVPELHGLDALLLSHNCLSELPEALGALPALTFLTVTHNRLERLPPTLGSLSTLQRLDLSENLLDTIPSEIGDLSSLRELSLASNRLQSLPASLGNLLTSVPSGLAHLPLITRLDLRDNQLRDLPAELLDAPFVRLQGNPLGEAPPAPPSPPDAPQSPEMPRLFLTSDLDSFLVTPHGCSVTLACGVRLQFPAGATTTPITIHYRLWLPEPGLVSLGPHDFLLSGVLELQPHGVAFQQAFRVRRCREVVVRTRSNNIWNDLETQLEEEAPKRLWARCQVPHFSWFLVVLRPVSNTCLLPPEGALLCSSGHPGVKVTFPPGVTEEPRRVSMQVLHMAGLELRALLEESEASVSPLLCLSQSGPPSFLQPVTVQLPLPPGVTGEGACRRTRGFSLDRSHLHLLYRSPLATTWDDITTQVALEFTHLYARFQVTHFSWYWLWYTTKTCVGGLARKAWERLRLHRVNLIALQRRRDPEQVLLQCLPRSKVDATLGRLRDRYHGPEPSDTVEMFEGEKFFAAFERGIDVDADRPDCVDGRICFVFYSHLKNVKEVYITTTLDREAQAVRGQVSFYRGSLPVEVPEEAEAARQKKGKDALWMATLPIKLPRLRGPRGSGQGTDFSLMPLNLGDAETGFLTQSNLLSVASRLGPDWPAVALHLGMPYRELQRIRHEFRDDLDGQIRHMLFSWAERQTGQPGAVGHLVQALEQSDRRDVAEEVRAILELGRHKYQDSIRRTGLAPEESTLPGASASQTPESAQA</sequence>
<dbReference type="InterPro" id="IPR000488">
    <property type="entry name" value="Death_dom"/>
</dbReference>
<feature type="domain" description="ZU5" evidence="5">
    <location>
        <begin position="439"/>
        <end position="589"/>
    </location>
</feature>
<dbReference type="SUPFAM" id="SSF52047">
    <property type="entry name" value="RNI-like"/>
    <property type="match status" value="1"/>
</dbReference>
<organism evidence="6 7">
    <name type="scientific">Apodemus speciosus</name>
    <name type="common">Large Japanese field mouse</name>
    <dbReference type="NCBI Taxonomy" id="105296"/>
    <lineage>
        <taxon>Eukaryota</taxon>
        <taxon>Metazoa</taxon>
        <taxon>Chordata</taxon>
        <taxon>Craniata</taxon>
        <taxon>Vertebrata</taxon>
        <taxon>Euteleostomi</taxon>
        <taxon>Mammalia</taxon>
        <taxon>Eutheria</taxon>
        <taxon>Euarchontoglires</taxon>
        <taxon>Glires</taxon>
        <taxon>Rodentia</taxon>
        <taxon>Myomorpha</taxon>
        <taxon>Muroidea</taxon>
        <taxon>Muridae</taxon>
        <taxon>Murinae</taxon>
        <taxon>Apodemus</taxon>
    </lineage>
</organism>
<keyword evidence="2" id="KW-0677">Repeat</keyword>
<protein>
    <submittedName>
        <fullName evidence="6">P53-induced death domain-containing protein 1</fullName>
    </submittedName>
</protein>
<dbReference type="CDD" id="cd08779">
    <property type="entry name" value="Death_PIDD"/>
    <property type="match status" value="1"/>
</dbReference>
<dbReference type="PROSITE" id="PS51450">
    <property type="entry name" value="LRR"/>
    <property type="match status" value="1"/>
</dbReference>
<keyword evidence="1" id="KW-0433">Leucine-rich repeat</keyword>
<dbReference type="InterPro" id="IPR000906">
    <property type="entry name" value="ZU5_dom"/>
</dbReference>
<comment type="caution">
    <text evidence="6">The sequence shown here is derived from an EMBL/GenBank/DDBJ whole genome shotgun (WGS) entry which is preliminary data.</text>
</comment>
<evidence type="ECO:0000256" key="3">
    <source>
        <dbReference type="SAM" id="MobiDB-lite"/>
    </source>
</evidence>
<dbReference type="InterPro" id="IPR001611">
    <property type="entry name" value="Leu-rich_rpt"/>
</dbReference>
<dbReference type="SMART" id="SM00369">
    <property type="entry name" value="LRR_TYP"/>
    <property type="match status" value="6"/>
</dbReference>
<accession>A0ABQ0F0U3</accession>
<dbReference type="SUPFAM" id="SSF47986">
    <property type="entry name" value="DEATH domain"/>
    <property type="match status" value="1"/>
</dbReference>
<evidence type="ECO:0000259" key="5">
    <source>
        <dbReference type="PROSITE" id="PS51145"/>
    </source>
</evidence>
<feature type="domain" description="ZU5" evidence="5">
    <location>
        <begin position="315"/>
        <end position="438"/>
    </location>
</feature>
<dbReference type="SMART" id="SM00364">
    <property type="entry name" value="LRR_BAC"/>
    <property type="match status" value="6"/>
</dbReference>
<dbReference type="Gene3D" id="1.10.533.10">
    <property type="entry name" value="Death Domain, Fas"/>
    <property type="match status" value="1"/>
</dbReference>
<evidence type="ECO:0000256" key="2">
    <source>
        <dbReference type="ARBA" id="ARBA00022737"/>
    </source>
</evidence>
<dbReference type="InterPro" id="IPR050216">
    <property type="entry name" value="LRR_domain-containing"/>
</dbReference>
<evidence type="ECO:0000256" key="1">
    <source>
        <dbReference type="ARBA" id="ARBA00022614"/>
    </source>
</evidence>
<dbReference type="Gene3D" id="2.60.220.30">
    <property type="match status" value="2"/>
</dbReference>
<dbReference type="Pfam" id="PF00791">
    <property type="entry name" value="ZU5"/>
    <property type="match status" value="2"/>
</dbReference>
<name>A0ABQ0F0U3_APOSI</name>
<dbReference type="Pfam" id="PF10461">
    <property type="entry name" value="Peptidase_S68"/>
    <property type="match status" value="1"/>
</dbReference>
<dbReference type="Pfam" id="PF13855">
    <property type="entry name" value="LRR_8"/>
    <property type="match status" value="1"/>
</dbReference>
<gene>
    <name evidence="6" type="ORF">APTSU1_000813900</name>
</gene>
<dbReference type="Pfam" id="PF00531">
    <property type="entry name" value="Death"/>
    <property type="match status" value="1"/>
</dbReference>
<feature type="compositionally biased region" description="Pro residues" evidence="3">
    <location>
        <begin position="290"/>
        <end position="302"/>
    </location>
</feature>
<feature type="region of interest" description="Disordered" evidence="3">
    <location>
        <begin position="1"/>
        <end position="35"/>
    </location>
</feature>
<dbReference type="PROSITE" id="PS51145">
    <property type="entry name" value="ZU5"/>
    <property type="match status" value="2"/>
</dbReference>
<evidence type="ECO:0000313" key="6">
    <source>
        <dbReference type="EMBL" id="GAB1292908.1"/>
    </source>
</evidence>
<dbReference type="PROSITE" id="PS50017">
    <property type="entry name" value="DEATH_DOMAIN"/>
    <property type="match status" value="1"/>
</dbReference>
<proteinExistence type="predicted"/>
<evidence type="ECO:0000313" key="7">
    <source>
        <dbReference type="Proteomes" id="UP001623349"/>
    </source>
</evidence>
<dbReference type="SMART" id="SM00005">
    <property type="entry name" value="DEATH"/>
    <property type="match status" value="1"/>
</dbReference>
<keyword evidence="7" id="KW-1185">Reference proteome</keyword>
<dbReference type="PANTHER" id="PTHR48051:SF39">
    <property type="entry name" value="P53-INDUCED DEATH DOMAIN PROTEIN 1"/>
    <property type="match status" value="1"/>
</dbReference>
<feature type="compositionally biased region" description="Basic and acidic residues" evidence="3">
    <location>
        <begin position="19"/>
        <end position="29"/>
    </location>
</feature>
<reference evidence="6 7" key="1">
    <citation type="submission" date="2024-08" db="EMBL/GenBank/DDBJ databases">
        <title>The draft genome of Apodemus speciosus.</title>
        <authorList>
            <person name="Nabeshima K."/>
            <person name="Suzuki S."/>
            <person name="Onuma M."/>
        </authorList>
    </citation>
    <scope>NUCLEOTIDE SEQUENCE [LARGE SCALE GENOMIC DNA]</scope>
    <source>
        <strain evidence="6">IB14-021</strain>
    </source>
</reference>
<dbReference type="Gene3D" id="3.80.10.10">
    <property type="entry name" value="Ribonuclease Inhibitor"/>
    <property type="match status" value="1"/>
</dbReference>
<dbReference type="EMBL" id="BAAFST010000007">
    <property type="protein sequence ID" value="GAB1292908.1"/>
    <property type="molecule type" value="Genomic_DNA"/>
</dbReference>
<feature type="region of interest" description="Disordered" evidence="3">
    <location>
        <begin position="284"/>
        <end position="308"/>
    </location>
</feature>
<feature type="region of interest" description="Disordered" evidence="3">
    <location>
        <begin position="875"/>
        <end position="903"/>
    </location>
</feature>
<dbReference type="PANTHER" id="PTHR48051">
    <property type="match status" value="1"/>
</dbReference>
<dbReference type="InterPro" id="IPR032675">
    <property type="entry name" value="LRR_dom_sf"/>
</dbReference>
<dbReference type="Proteomes" id="UP001623349">
    <property type="component" value="Unassembled WGS sequence"/>
</dbReference>